<proteinExistence type="predicted"/>
<dbReference type="EMBL" id="JAUSZT010000002">
    <property type="protein sequence ID" value="MDQ0995628.1"/>
    <property type="molecule type" value="Genomic_DNA"/>
</dbReference>
<dbReference type="InterPro" id="IPR049591">
    <property type="entry name" value="CE4_u4-like"/>
</dbReference>
<dbReference type="Proteomes" id="UP001237780">
    <property type="component" value="Unassembled WGS sequence"/>
</dbReference>
<protein>
    <submittedName>
        <fullName evidence="1">Peptidoglycan/xylan/chitin deacetylase (PgdA/CDA1 family)</fullName>
    </submittedName>
</protein>
<dbReference type="Gene3D" id="3.20.20.370">
    <property type="entry name" value="Glycoside hydrolase/deacetylase"/>
    <property type="match status" value="1"/>
</dbReference>
<reference evidence="1 2" key="1">
    <citation type="submission" date="2023-07" db="EMBL/GenBank/DDBJ databases">
        <title>Comparative genomics of wheat-associated soil bacteria to identify genetic determinants of phenazine resistance.</title>
        <authorList>
            <person name="Mouncey N."/>
        </authorList>
    </citation>
    <scope>NUCLEOTIDE SEQUENCE [LARGE SCALE GENOMIC DNA]</scope>
    <source>
        <strain evidence="1 2">W4I11</strain>
    </source>
</reference>
<evidence type="ECO:0000313" key="2">
    <source>
        <dbReference type="Proteomes" id="UP001237780"/>
    </source>
</evidence>
<keyword evidence="2" id="KW-1185">Reference proteome</keyword>
<dbReference type="CDD" id="cd10928">
    <property type="entry name" value="CE4_u4"/>
    <property type="match status" value="1"/>
</dbReference>
<comment type="caution">
    <text evidence="1">The sequence shown here is derived from an EMBL/GenBank/DDBJ whole genome shotgun (WGS) entry which is preliminary data.</text>
</comment>
<sequence length="249" mass="27843">MIEDAVWQPLRDELSRWINASRSVQFWLRDDDAVEPSDALNRLLMLSNEYEVPVLLAVIPSLAGAPLADMLKPERFVAVATHGWSHENHAGKGEKKQELGDHRLLKVVLHELDEGRSRIAKLFTKQALPILVPPWNRIDSSLLPHLNSVGFAALSVFGKGSAGQGHIPAVNTHIDLIDWHGTRGCRDHNELVAEIVMEMRGRFEGDDSIIGILGHHLVHDESAWIFLKRLFEITTETGGCRWVSAAELI</sequence>
<organism evidence="1 2">
    <name type="scientific">Phyllobacterium ifriqiyense</name>
    <dbReference type="NCBI Taxonomy" id="314238"/>
    <lineage>
        <taxon>Bacteria</taxon>
        <taxon>Pseudomonadati</taxon>
        <taxon>Pseudomonadota</taxon>
        <taxon>Alphaproteobacteria</taxon>
        <taxon>Hyphomicrobiales</taxon>
        <taxon>Phyllobacteriaceae</taxon>
        <taxon>Phyllobacterium</taxon>
    </lineage>
</organism>
<dbReference type="RefSeq" id="WP_307277189.1">
    <property type="nucleotide sequence ID" value="NZ_JAUSZT010000002.1"/>
</dbReference>
<name>A0ABU0S4E0_9HYPH</name>
<dbReference type="InterPro" id="IPR011330">
    <property type="entry name" value="Glyco_hydro/deAcase_b/a-brl"/>
</dbReference>
<evidence type="ECO:0000313" key="1">
    <source>
        <dbReference type="EMBL" id="MDQ0995628.1"/>
    </source>
</evidence>
<gene>
    <name evidence="1" type="ORF">QFZ34_000805</name>
</gene>
<accession>A0ABU0S4E0</accession>
<dbReference type="SUPFAM" id="SSF88713">
    <property type="entry name" value="Glycoside hydrolase/deacetylase"/>
    <property type="match status" value="1"/>
</dbReference>